<evidence type="ECO:0000256" key="1">
    <source>
        <dbReference type="SAM" id="MobiDB-lite"/>
    </source>
</evidence>
<dbReference type="RefSeq" id="XP_014172120.1">
    <property type="nucleotide sequence ID" value="XM_014316645.1"/>
</dbReference>
<evidence type="ECO:0000256" key="2">
    <source>
        <dbReference type="SAM" id="Phobius"/>
    </source>
</evidence>
<keyword evidence="2" id="KW-1133">Transmembrane helix</keyword>
<reference evidence="4 5" key="1">
    <citation type="journal article" date="2011" name="Proc. Natl. Acad. Sci. U.S.A.">
        <title>Genome and transcriptome analyses of the mountain pine beetle-fungal symbiont Grosmannia clavigera, a lodgepole pine pathogen.</title>
        <authorList>
            <person name="DiGuistini S."/>
            <person name="Wang Y."/>
            <person name="Liao N.Y."/>
            <person name="Taylor G."/>
            <person name="Tanguay P."/>
            <person name="Feau N."/>
            <person name="Henrissat B."/>
            <person name="Chan S.K."/>
            <person name="Hesse-Orce U."/>
            <person name="Alamouti S.M."/>
            <person name="Tsui C.K.M."/>
            <person name="Docking R.T."/>
            <person name="Levasseur A."/>
            <person name="Haridas S."/>
            <person name="Robertson G."/>
            <person name="Birol I."/>
            <person name="Holt R.A."/>
            <person name="Marra M.A."/>
            <person name="Hamelin R.C."/>
            <person name="Hirst M."/>
            <person name="Jones S.J.M."/>
            <person name="Bohlmann J."/>
            <person name="Breuil C."/>
        </authorList>
    </citation>
    <scope>NUCLEOTIDE SEQUENCE [LARGE SCALE GENOMIC DNA]</scope>
    <source>
        <strain evidence="5">kw1407 / UAMH 11150</strain>
    </source>
</reference>
<feature type="compositionally biased region" description="Polar residues" evidence="1">
    <location>
        <begin position="97"/>
        <end position="106"/>
    </location>
</feature>
<gene>
    <name evidence="4" type="ORF">CMQ_2567</name>
</gene>
<keyword evidence="5" id="KW-1185">Reference proteome</keyword>
<dbReference type="AlphaFoldDB" id="F0XHQ5"/>
<dbReference type="Proteomes" id="UP000007796">
    <property type="component" value="Unassembled WGS sequence"/>
</dbReference>
<organism evidence="5">
    <name type="scientific">Grosmannia clavigera (strain kw1407 / UAMH 11150)</name>
    <name type="common">Blue stain fungus</name>
    <name type="synonym">Graphiocladiella clavigera</name>
    <dbReference type="NCBI Taxonomy" id="655863"/>
    <lineage>
        <taxon>Eukaryota</taxon>
        <taxon>Fungi</taxon>
        <taxon>Dikarya</taxon>
        <taxon>Ascomycota</taxon>
        <taxon>Pezizomycotina</taxon>
        <taxon>Sordariomycetes</taxon>
        <taxon>Sordariomycetidae</taxon>
        <taxon>Ophiostomatales</taxon>
        <taxon>Ophiostomataceae</taxon>
        <taxon>Leptographium</taxon>
    </lineage>
</organism>
<dbReference type="OrthoDB" id="4747243at2759"/>
<evidence type="ECO:0000256" key="3">
    <source>
        <dbReference type="SAM" id="SignalP"/>
    </source>
</evidence>
<dbReference type="EMBL" id="GL629769">
    <property type="protein sequence ID" value="EFX02638.1"/>
    <property type="molecule type" value="Genomic_DNA"/>
</dbReference>
<protein>
    <submittedName>
        <fullName evidence="4">Uncharacterized protein</fullName>
    </submittedName>
</protein>
<feature type="chain" id="PRO_5003263958" evidence="3">
    <location>
        <begin position="22"/>
        <end position="249"/>
    </location>
</feature>
<keyword evidence="2" id="KW-0472">Membrane</keyword>
<dbReference type="GeneID" id="25975570"/>
<sequence>MRSNTLFISLLVSAVAAPVLAVPVSVVLDQNVGDAVPAPPRKAVSQHTQPLAADIDNRPYTPSPKVSPAVVLATPRPLITSYLMGLAPPMPAPAPVTSKSQPSTARKQNKTDHPDKAKRPKTGGLVVVQEALDEAEAVIAAVYSESMERNLKNANKASVPCYTQLRHAHDEMMVISMVAVFLLVIMVIEFLDNNRQKSMDIEAAPALGAIRLEDGKYSQTSERQPLSVQAAPPQLDLATPICDEKTKTN</sequence>
<keyword evidence="2" id="KW-0812">Transmembrane</keyword>
<feature type="region of interest" description="Disordered" evidence="1">
    <location>
        <begin position="90"/>
        <end position="122"/>
    </location>
</feature>
<proteinExistence type="predicted"/>
<dbReference type="HOGENOM" id="CLU_970353_0_0_1"/>
<dbReference type="InParanoid" id="F0XHQ5"/>
<accession>F0XHQ5</accession>
<dbReference type="eggNOG" id="ENOG502R68G">
    <property type="taxonomic scope" value="Eukaryota"/>
</dbReference>
<feature type="transmembrane region" description="Helical" evidence="2">
    <location>
        <begin position="172"/>
        <end position="191"/>
    </location>
</feature>
<evidence type="ECO:0000313" key="5">
    <source>
        <dbReference type="Proteomes" id="UP000007796"/>
    </source>
</evidence>
<keyword evidence="3" id="KW-0732">Signal</keyword>
<name>F0XHQ5_GROCL</name>
<feature type="signal peptide" evidence="3">
    <location>
        <begin position="1"/>
        <end position="21"/>
    </location>
</feature>
<evidence type="ECO:0000313" key="4">
    <source>
        <dbReference type="EMBL" id="EFX02638.1"/>
    </source>
</evidence>